<keyword evidence="1" id="KW-1185">Reference proteome</keyword>
<accession>A0A1I7ZEZ9</accession>
<dbReference type="Proteomes" id="UP000095287">
    <property type="component" value="Unplaced"/>
</dbReference>
<organism evidence="1 2">
    <name type="scientific">Steinernema glaseri</name>
    <dbReference type="NCBI Taxonomy" id="37863"/>
    <lineage>
        <taxon>Eukaryota</taxon>
        <taxon>Metazoa</taxon>
        <taxon>Ecdysozoa</taxon>
        <taxon>Nematoda</taxon>
        <taxon>Chromadorea</taxon>
        <taxon>Rhabditida</taxon>
        <taxon>Tylenchina</taxon>
        <taxon>Panagrolaimomorpha</taxon>
        <taxon>Strongyloidoidea</taxon>
        <taxon>Steinernematidae</taxon>
        <taxon>Steinernema</taxon>
    </lineage>
</organism>
<evidence type="ECO:0000313" key="2">
    <source>
        <dbReference type="WBParaSite" id="L893_g25727.t1"/>
    </source>
</evidence>
<protein>
    <submittedName>
        <fullName evidence="2">Transposase</fullName>
    </submittedName>
</protein>
<name>A0A1I7ZEZ9_9BILA</name>
<reference evidence="2" key="1">
    <citation type="submission" date="2016-11" db="UniProtKB">
        <authorList>
            <consortium name="WormBaseParasite"/>
        </authorList>
    </citation>
    <scope>IDENTIFICATION</scope>
</reference>
<evidence type="ECO:0000313" key="1">
    <source>
        <dbReference type="Proteomes" id="UP000095287"/>
    </source>
</evidence>
<proteinExistence type="predicted"/>
<dbReference type="AlphaFoldDB" id="A0A1I7ZEZ9"/>
<dbReference type="WBParaSite" id="L893_g25727.t1">
    <property type="protein sequence ID" value="L893_g25727.t1"/>
    <property type="gene ID" value="L893_g25727"/>
</dbReference>
<sequence>MHLPEKAMSRYGSGECRRTEKSHRSELTVASVRAYKRFFEAHIPMIRWKKTVETLHVTEILRVFNVCWQVEQRYPTSFKRVYFSRARLLLHVPTSPFAPNQWLCGWSHRVRQKFSSDDGHMLFSGMPLHSKSTIDAPCQASVSQS</sequence>